<protein>
    <recommendedName>
        <fullName evidence="6">Dihydroorotase</fullName>
        <shortName evidence="6">DHOase</shortName>
        <ecNumber evidence="6">3.5.2.3</ecNumber>
    </recommendedName>
</protein>
<dbReference type="PANTHER" id="PTHR43668">
    <property type="entry name" value="ALLANTOINASE"/>
    <property type="match status" value="1"/>
</dbReference>
<comment type="caution">
    <text evidence="6">Lacks conserved residue(s) required for the propagation of feature annotation.</text>
</comment>
<dbReference type="InterPro" id="IPR004722">
    <property type="entry name" value="DHOase"/>
</dbReference>
<name>A0A7V2F572_RHOMR</name>
<feature type="binding site" evidence="6">
    <location>
        <begin position="70"/>
        <end position="72"/>
    </location>
    <ligand>
        <name>substrate</name>
    </ligand>
</feature>
<gene>
    <name evidence="6" type="primary">pyrC</name>
    <name evidence="8" type="ORF">ENO59_01715</name>
</gene>
<feature type="binding site" evidence="6">
    <location>
        <position position="186"/>
    </location>
    <ligand>
        <name>Zn(2+)</name>
        <dbReference type="ChEBI" id="CHEBI:29105"/>
        <label>2</label>
    </ligand>
</feature>
<feature type="binding site" evidence="6">
    <location>
        <position position="159"/>
    </location>
    <ligand>
        <name>Zn(2+)</name>
        <dbReference type="ChEBI" id="CHEBI:29105"/>
        <label>2</label>
    </ligand>
</feature>
<dbReference type="Pfam" id="PF12890">
    <property type="entry name" value="DHOase"/>
    <property type="match status" value="1"/>
</dbReference>
<feature type="binding site" evidence="6">
    <location>
        <position position="159"/>
    </location>
    <ligand>
        <name>Zn(2+)</name>
        <dbReference type="ChEBI" id="CHEBI:29105"/>
        <label>1</label>
    </ligand>
</feature>
<sequence length="434" mass="47551">MMSKAQKLPNLLLRGGILLDPETGKQQRADLLIRGGRIVRIAPSIEADDVAVYDATGKLISPGWIDMHVHLREPGQEHKETIETGCRAAAFGGFTAVACMPNTDPPIHTRDVVEFVIERGQHTPVDVYPIACVSKNREGKELTEMADLVEGGAVAFSDDGAPVQHSGLMRRALEYASMLDRAIINHMEDLTLNPHGHMHEGVVATRLGIPGIPSVAEEVMVARDLLLAEYTGGHVHVAHISTARSVELVRQAKARGVRVTAEVCPHHFTLTDEAVERSGFSTHTKMHPPLRTATDVAALKEGLRDGTIDAICTDHAPHASFEKEVEFIEAPFGIIGLETAWGLIGRELIAPGVLTLAEAVYKLTVAPRRILRLPVPRLAEGEPANLTVFDATTRWVFEERHIRSKSRNTPFLGETLVGRAWAIYNRGWFVSQEP</sequence>
<dbReference type="InterPro" id="IPR011059">
    <property type="entry name" value="Metal-dep_hydrolase_composite"/>
</dbReference>
<dbReference type="SUPFAM" id="SSF51338">
    <property type="entry name" value="Composite domain of metallo-dependent hydrolases"/>
    <property type="match status" value="1"/>
</dbReference>
<feature type="domain" description="Dihydroorotase catalytic" evidence="7">
    <location>
        <begin position="57"/>
        <end position="243"/>
    </location>
</feature>
<dbReference type="GO" id="GO:0005737">
    <property type="term" value="C:cytoplasm"/>
    <property type="evidence" value="ECO:0007669"/>
    <property type="project" value="TreeGrafter"/>
</dbReference>
<keyword evidence="3 6" id="KW-0479">Metal-binding</keyword>
<evidence type="ECO:0000256" key="4">
    <source>
        <dbReference type="ARBA" id="ARBA00022801"/>
    </source>
</evidence>
<feature type="binding site" evidence="6">
    <location>
        <position position="70"/>
    </location>
    <ligand>
        <name>Zn(2+)</name>
        <dbReference type="ChEBI" id="CHEBI:29105"/>
        <label>1</label>
    </ligand>
</feature>
<dbReference type="AlphaFoldDB" id="A0A7V2F572"/>
<dbReference type="GO" id="GO:0004151">
    <property type="term" value="F:dihydroorotase activity"/>
    <property type="evidence" value="ECO:0007669"/>
    <property type="project" value="UniProtKB-UniRule"/>
</dbReference>
<dbReference type="GO" id="GO:0004038">
    <property type="term" value="F:allantoinase activity"/>
    <property type="evidence" value="ECO:0007669"/>
    <property type="project" value="TreeGrafter"/>
</dbReference>
<keyword evidence="5 6" id="KW-0665">Pyrimidine biosynthesis</keyword>
<dbReference type="PANTHER" id="PTHR43668:SF2">
    <property type="entry name" value="ALLANTOINASE"/>
    <property type="match status" value="1"/>
</dbReference>
<evidence type="ECO:0000256" key="1">
    <source>
        <dbReference type="ARBA" id="ARBA00002368"/>
    </source>
</evidence>
<keyword evidence="6" id="KW-0862">Zinc</keyword>
<feature type="binding site" evidence="6">
    <location>
        <position position="314"/>
    </location>
    <ligand>
        <name>Zn(2+)</name>
        <dbReference type="ChEBI" id="CHEBI:29105"/>
        <label>1</label>
    </ligand>
</feature>
<dbReference type="NCBIfam" id="TIGR00857">
    <property type="entry name" value="pyrC_multi"/>
    <property type="match status" value="1"/>
</dbReference>
<evidence type="ECO:0000256" key="2">
    <source>
        <dbReference type="ARBA" id="ARBA00010286"/>
    </source>
</evidence>
<comment type="cofactor">
    <cofactor evidence="6">
        <name>Zn(2+)</name>
        <dbReference type="ChEBI" id="CHEBI:29105"/>
    </cofactor>
    <text evidence="6">Binds 2 Zn(2+) ions per subunit.</text>
</comment>
<comment type="catalytic activity">
    <reaction evidence="6">
        <text>(S)-dihydroorotate + H2O = N-carbamoyl-L-aspartate + H(+)</text>
        <dbReference type="Rhea" id="RHEA:24296"/>
        <dbReference type="ChEBI" id="CHEBI:15377"/>
        <dbReference type="ChEBI" id="CHEBI:15378"/>
        <dbReference type="ChEBI" id="CHEBI:30864"/>
        <dbReference type="ChEBI" id="CHEBI:32814"/>
        <dbReference type="EC" id="3.5.2.3"/>
    </reaction>
</comment>
<feature type="binding site" evidence="6">
    <location>
        <begin position="332"/>
        <end position="333"/>
    </location>
    <ligand>
        <name>substrate</name>
    </ligand>
</feature>
<comment type="similarity">
    <text evidence="2 6">Belongs to the metallo-dependent hydrolases superfamily. DHOase family. Class I DHOase subfamily.</text>
</comment>
<dbReference type="InterPro" id="IPR024403">
    <property type="entry name" value="DHOase_cat"/>
</dbReference>
<comment type="caution">
    <text evidence="8">The sequence shown here is derived from an EMBL/GenBank/DDBJ whole genome shotgun (WGS) entry which is preliminary data.</text>
</comment>
<comment type="pathway">
    <text evidence="6">Pyrimidine metabolism; UMP biosynthesis via de novo pathway; (S)-dihydroorotate from bicarbonate: step 3/3.</text>
</comment>
<evidence type="ECO:0000256" key="3">
    <source>
        <dbReference type="ARBA" id="ARBA00022723"/>
    </source>
</evidence>
<feature type="active site" evidence="6">
    <location>
        <position position="314"/>
    </location>
</feature>
<feature type="binding site" evidence="6">
    <location>
        <position position="318"/>
    </location>
    <ligand>
        <name>substrate</name>
    </ligand>
</feature>
<dbReference type="PROSITE" id="PS00482">
    <property type="entry name" value="DIHYDROOROTASE_1"/>
    <property type="match status" value="1"/>
</dbReference>
<dbReference type="GO" id="GO:0006145">
    <property type="term" value="P:purine nucleobase catabolic process"/>
    <property type="evidence" value="ECO:0007669"/>
    <property type="project" value="TreeGrafter"/>
</dbReference>
<feature type="binding site" evidence="6">
    <location>
        <position position="102"/>
    </location>
    <ligand>
        <name>substrate</name>
    </ligand>
</feature>
<dbReference type="HAMAP" id="MF_00220_B">
    <property type="entry name" value="PyrC_classI_B"/>
    <property type="match status" value="1"/>
</dbReference>
<feature type="binding site" evidence="6">
    <location>
        <position position="239"/>
    </location>
    <ligand>
        <name>Zn(2+)</name>
        <dbReference type="ChEBI" id="CHEBI:29105"/>
        <label>2</label>
    </ligand>
</feature>
<comment type="function">
    <text evidence="1 6">Catalyzes the reversible cyclization of carbamoyl aspartate to dihydroorotate.</text>
</comment>
<dbReference type="GO" id="GO:0008270">
    <property type="term" value="F:zinc ion binding"/>
    <property type="evidence" value="ECO:0007669"/>
    <property type="project" value="UniProtKB-UniRule"/>
</dbReference>
<dbReference type="CDD" id="cd01317">
    <property type="entry name" value="DHOase_IIa"/>
    <property type="match status" value="1"/>
</dbReference>
<dbReference type="InterPro" id="IPR050138">
    <property type="entry name" value="DHOase/Allantoinase_Hydrolase"/>
</dbReference>
<keyword evidence="4 6" id="KW-0378">Hydrolase</keyword>
<dbReference type="EMBL" id="DSGB01000002">
    <property type="protein sequence ID" value="HER95229.1"/>
    <property type="molecule type" value="Genomic_DNA"/>
</dbReference>
<dbReference type="GO" id="GO:0044205">
    <property type="term" value="P:'de novo' UMP biosynthetic process"/>
    <property type="evidence" value="ECO:0007669"/>
    <property type="project" value="UniProtKB-UniRule"/>
</dbReference>
<organism evidence="8">
    <name type="scientific">Rhodothermus marinus</name>
    <name type="common">Rhodothermus obamensis</name>
    <dbReference type="NCBI Taxonomy" id="29549"/>
    <lineage>
        <taxon>Bacteria</taxon>
        <taxon>Pseudomonadati</taxon>
        <taxon>Rhodothermota</taxon>
        <taxon>Rhodothermia</taxon>
        <taxon>Rhodothermales</taxon>
        <taxon>Rhodothermaceae</taxon>
        <taxon>Rhodothermus</taxon>
    </lineage>
</organism>
<proteinExistence type="inferred from homology"/>
<dbReference type="EC" id="3.5.2.3" evidence="6"/>
<dbReference type="Gene3D" id="3.20.20.140">
    <property type="entry name" value="Metal-dependent hydrolases"/>
    <property type="match status" value="1"/>
</dbReference>
<dbReference type="InterPro" id="IPR032466">
    <property type="entry name" value="Metal_Hydrolase"/>
</dbReference>
<dbReference type="SUPFAM" id="SSF51556">
    <property type="entry name" value="Metallo-dependent hydrolases"/>
    <property type="match status" value="1"/>
</dbReference>
<dbReference type="UniPathway" id="UPA00070">
    <property type="reaction ID" value="UER00117"/>
</dbReference>
<evidence type="ECO:0000256" key="6">
    <source>
        <dbReference type="HAMAP-Rule" id="MF_00220"/>
    </source>
</evidence>
<dbReference type="InterPro" id="IPR002195">
    <property type="entry name" value="Dihydroorotase_CS"/>
</dbReference>
<reference evidence="8" key="1">
    <citation type="journal article" date="2020" name="mSystems">
        <title>Genome- and Community-Level Interaction Insights into Carbon Utilization and Element Cycling Functions of Hydrothermarchaeota in Hydrothermal Sediment.</title>
        <authorList>
            <person name="Zhou Z."/>
            <person name="Liu Y."/>
            <person name="Xu W."/>
            <person name="Pan J."/>
            <person name="Luo Z.H."/>
            <person name="Li M."/>
        </authorList>
    </citation>
    <scope>NUCLEOTIDE SEQUENCE [LARGE SCALE GENOMIC DNA]</scope>
    <source>
        <strain evidence="8">SpSt-143</strain>
    </source>
</reference>
<evidence type="ECO:0000259" key="7">
    <source>
        <dbReference type="Pfam" id="PF12890"/>
    </source>
</evidence>
<dbReference type="Gene3D" id="2.30.40.10">
    <property type="entry name" value="Urease, subunit C, domain 1"/>
    <property type="match status" value="1"/>
</dbReference>
<accession>A0A7V2F572</accession>
<feature type="binding site" evidence="6">
    <location>
        <position position="68"/>
    </location>
    <ligand>
        <name>Zn(2+)</name>
        <dbReference type="ChEBI" id="CHEBI:29105"/>
        <label>1</label>
    </ligand>
</feature>
<evidence type="ECO:0000313" key="8">
    <source>
        <dbReference type="EMBL" id="HER95229.1"/>
    </source>
</evidence>
<evidence type="ECO:0000256" key="5">
    <source>
        <dbReference type="ARBA" id="ARBA00022975"/>
    </source>
</evidence>